<name>A0A8C2LN95_CRIGR</name>
<dbReference type="FunFam" id="3.30.460.10:FF:000018">
    <property type="entry name" value="Mitochondrial assembly of ribosomal large subunit 1"/>
    <property type="match status" value="1"/>
</dbReference>
<dbReference type="PANTHER" id="PTHR21043:SF0">
    <property type="entry name" value="MITOCHONDRIAL ASSEMBLY OF RIBOSOMAL LARGE SUBUNIT PROTEIN 1"/>
    <property type="match status" value="1"/>
</dbReference>
<evidence type="ECO:0000256" key="5">
    <source>
        <dbReference type="ARBA" id="ARBA00073331"/>
    </source>
</evidence>
<reference evidence="7" key="1">
    <citation type="submission" date="2025-08" db="UniProtKB">
        <authorList>
            <consortium name="Ensembl"/>
        </authorList>
    </citation>
    <scope>IDENTIFICATION</scope>
</reference>
<reference evidence="7" key="2">
    <citation type="submission" date="2025-09" db="UniProtKB">
        <authorList>
            <consortium name="Ensembl"/>
        </authorList>
    </citation>
    <scope>IDENTIFICATION</scope>
</reference>
<comment type="function">
    <text evidence="4">Required for normal mitochondrial ribosome function and mitochondrial translation. May play a role in ribosome biogenesis by preventing premature association of the 28S and 39S ribosomal subunits. Interacts with mitochondrial ribosomal protein uL14m (MRPL14), probably blocking formation of intersubunit bridge B8, preventing association of the 28S and 39S ribosomal subunits. Addition to isolated mitochondrial ribosomal subunits partially inhibits translation, probably by interfering with the association of the 28S and 39S ribosomal subunits and the formation of functional ribosomes. May also participate in the assembly and/or regulation of the stability of the large subunit of the mitochondrial ribosome. May function as a ribosomal silencing factor.</text>
</comment>
<dbReference type="GO" id="GO:0140978">
    <property type="term" value="F:mitochondrial large ribosomal subunit binding"/>
    <property type="evidence" value="ECO:0007669"/>
    <property type="project" value="Ensembl"/>
</dbReference>
<evidence type="ECO:0000313" key="7">
    <source>
        <dbReference type="Ensembl" id="ENSCGRP00001005899.1"/>
    </source>
</evidence>
<sequence length="217" mass="24382">MSAGCARRLWPLLWRGLASQRAGPSRPPRPAERWLSAGPATRLTPSPESSLPRGRQPEERTGGDAAPPPRAADHIGAKFDIDMLVSLLRQENARDICVIKVPPEMRYADYFVVGSGTSSRHLHAMAYYIVKMYKHLKCRSDPYVKIEGKDADDWLCVDFGSMVIHLMLPETRETYELEKLWTLRSFDDQLAQIAAETLPEDFILGLEDDPDSSGVQM</sequence>
<dbReference type="InterPro" id="IPR004394">
    <property type="entry name" value="Iojap/RsfS/C7orf30"/>
</dbReference>
<keyword evidence="3" id="KW-0496">Mitochondrion</keyword>
<dbReference type="Gene3D" id="3.30.460.10">
    <property type="entry name" value="Beta Polymerase, domain 2"/>
    <property type="match status" value="1"/>
</dbReference>
<evidence type="ECO:0000256" key="1">
    <source>
        <dbReference type="ARBA" id="ARBA00004173"/>
    </source>
</evidence>
<dbReference type="Ensembl" id="ENSCGRT00001009148.1">
    <property type="protein sequence ID" value="ENSCGRP00001005899.1"/>
    <property type="gene ID" value="ENSCGRG00001007836.1"/>
</dbReference>
<dbReference type="GeneTree" id="ENSGT00390000015035"/>
<evidence type="ECO:0000256" key="2">
    <source>
        <dbReference type="ARBA" id="ARBA00010574"/>
    </source>
</evidence>
<dbReference type="InterPro" id="IPR043519">
    <property type="entry name" value="NT_sf"/>
</dbReference>
<dbReference type="SUPFAM" id="SSF81301">
    <property type="entry name" value="Nucleotidyltransferase"/>
    <property type="match status" value="1"/>
</dbReference>
<dbReference type="GO" id="GO:0070130">
    <property type="term" value="P:negative regulation of mitochondrial translation"/>
    <property type="evidence" value="ECO:0007669"/>
    <property type="project" value="Ensembl"/>
</dbReference>
<feature type="region of interest" description="Disordered" evidence="6">
    <location>
        <begin position="19"/>
        <end position="71"/>
    </location>
</feature>
<dbReference type="Proteomes" id="UP000694386">
    <property type="component" value="Unplaced"/>
</dbReference>
<evidence type="ECO:0000256" key="6">
    <source>
        <dbReference type="SAM" id="MobiDB-lite"/>
    </source>
</evidence>
<accession>A0A8C2LN95</accession>
<dbReference type="HAMAP" id="MF_01477">
    <property type="entry name" value="Iojap_RsfS"/>
    <property type="match status" value="1"/>
</dbReference>
<proteinExistence type="inferred from homology"/>
<dbReference type="GO" id="GO:0090071">
    <property type="term" value="P:negative regulation of ribosome biogenesis"/>
    <property type="evidence" value="ECO:0007669"/>
    <property type="project" value="TreeGrafter"/>
</dbReference>
<dbReference type="Pfam" id="PF02410">
    <property type="entry name" value="RsfS"/>
    <property type="match status" value="1"/>
</dbReference>
<dbReference type="NCBIfam" id="TIGR00090">
    <property type="entry name" value="rsfS_iojap_ybeB"/>
    <property type="match status" value="1"/>
</dbReference>
<dbReference type="PANTHER" id="PTHR21043">
    <property type="entry name" value="IOJAP SUPERFAMILY ORTHOLOG"/>
    <property type="match status" value="1"/>
</dbReference>
<evidence type="ECO:0000313" key="8">
    <source>
        <dbReference type="Proteomes" id="UP000694386"/>
    </source>
</evidence>
<evidence type="ECO:0000256" key="4">
    <source>
        <dbReference type="ARBA" id="ARBA00053669"/>
    </source>
</evidence>
<dbReference type="GO" id="GO:0005739">
    <property type="term" value="C:mitochondrion"/>
    <property type="evidence" value="ECO:0007669"/>
    <property type="project" value="UniProtKB-SubCell"/>
</dbReference>
<comment type="subcellular location">
    <subcellularLocation>
        <location evidence="1">Mitochondrion</location>
    </subcellularLocation>
</comment>
<dbReference type="GO" id="GO:0005829">
    <property type="term" value="C:cytosol"/>
    <property type="evidence" value="ECO:0007669"/>
    <property type="project" value="Ensembl"/>
</dbReference>
<protein>
    <recommendedName>
        <fullName evidence="5">Mitochondrial assembly of ribosomal large subunit protein 1</fullName>
    </recommendedName>
</protein>
<dbReference type="GO" id="GO:0042273">
    <property type="term" value="P:ribosomal large subunit biogenesis"/>
    <property type="evidence" value="ECO:0007669"/>
    <property type="project" value="Ensembl"/>
</dbReference>
<dbReference type="AlphaFoldDB" id="A0A8C2LN95"/>
<comment type="similarity">
    <text evidence="2">Belongs to the Iojap/RsfS family.</text>
</comment>
<evidence type="ECO:0000256" key="3">
    <source>
        <dbReference type="ARBA" id="ARBA00023128"/>
    </source>
</evidence>
<organism evidence="7 8">
    <name type="scientific">Cricetulus griseus</name>
    <name type="common">Chinese hamster</name>
    <name type="synonym">Cricetulus barabensis griseus</name>
    <dbReference type="NCBI Taxonomy" id="10029"/>
    <lineage>
        <taxon>Eukaryota</taxon>
        <taxon>Metazoa</taxon>
        <taxon>Chordata</taxon>
        <taxon>Craniata</taxon>
        <taxon>Vertebrata</taxon>
        <taxon>Euteleostomi</taxon>
        <taxon>Mammalia</taxon>
        <taxon>Eutheria</taxon>
        <taxon>Euarchontoglires</taxon>
        <taxon>Glires</taxon>
        <taxon>Rodentia</taxon>
        <taxon>Myomorpha</taxon>
        <taxon>Muroidea</taxon>
        <taxon>Cricetidae</taxon>
        <taxon>Cricetinae</taxon>
        <taxon>Cricetulus</taxon>
    </lineage>
</organism>